<dbReference type="EMBL" id="LHPG02000011">
    <property type="protein sequence ID" value="PRW45469.1"/>
    <property type="molecule type" value="Genomic_DNA"/>
</dbReference>
<gene>
    <name evidence="2" type="ORF">C2E21_5827</name>
</gene>
<keyword evidence="3" id="KW-1185">Reference proteome</keyword>
<dbReference type="SUPFAM" id="SSF51735">
    <property type="entry name" value="NAD(P)-binding Rossmann-fold domains"/>
    <property type="match status" value="1"/>
</dbReference>
<sequence length="236" mass="25635">MDKLGPLARVINCAALNDRGACDANEAAAAAVNVPAKLLDALDQHIKVHGYEPFLLHLSTDQVYDGARAMAPEWAALGPADAFGRTKLSGEKAVTSRWPRHAILRHSIVFGPPPPSPVDPAKLWLQSVDGQLKAGWLTPTYVRDLVRAVHECFSRQDSLPNRVLNIGGPDRLSLYDMGLALAQVRGYDQALVAPASSRLPRDVSMACGRAQRDLGMQFTPFKIALLHTFKSEGKEP</sequence>
<dbReference type="AlphaFoldDB" id="A0A2P6TMB5"/>
<dbReference type="InterPro" id="IPR036291">
    <property type="entry name" value="NAD(P)-bd_dom_sf"/>
</dbReference>
<accession>A0A2P6TMB5</accession>
<dbReference type="OrthoDB" id="6235964at2759"/>
<proteinExistence type="predicted"/>
<evidence type="ECO:0000313" key="2">
    <source>
        <dbReference type="EMBL" id="PRW45469.1"/>
    </source>
</evidence>
<protein>
    <submittedName>
        <fullName evidence="2">Methionine adenosyltransferase 2 subunit beta</fullName>
    </submittedName>
</protein>
<dbReference type="PANTHER" id="PTHR43242">
    <property type="entry name" value="NAD(P)-BINDING ROSSMANN-FOLD SUPERFAMILY PROTEIN"/>
    <property type="match status" value="1"/>
</dbReference>
<dbReference type="Pfam" id="PF04321">
    <property type="entry name" value="RmlD_sub_bind"/>
    <property type="match status" value="1"/>
</dbReference>
<dbReference type="PANTHER" id="PTHR43242:SF1">
    <property type="entry name" value="NAD(P)-BINDING ROSSMANN-FOLD SUPERFAMILY PROTEIN"/>
    <property type="match status" value="1"/>
</dbReference>
<dbReference type="InterPro" id="IPR029903">
    <property type="entry name" value="RmlD-like-bd"/>
</dbReference>
<dbReference type="GO" id="GO:0016740">
    <property type="term" value="F:transferase activity"/>
    <property type="evidence" value="ECO:0007669"/>
    <property type="project" value="UniProtKB-KW"/>
</dbReference>
<reference evidence="2 3" key="1">
    <citation type="journal article" date="2018" name="Plant J.">
        <title>Genome sequences of Chlorella sorokiniana UTEX 1602 and Micractinium conductrix SAG 241.80: implications to maltose excretion by a green alga.</title>
        <authorList>
            <person name="Arriola M.B."/>
            <person name="Velmurugan N."/>
            <person name="Zhang Y."/>
            <person name="Plunkett M.H."/>
            <person name="Hondzo H."/>
            <person name="Barney B.M."/>
        </authorList>
    </citation>
    <scope>NUCLEOTIDE SEQUENCE [LARGE SCALE GENOMIC DNA]</scope>
    <source>
        <strain evidence="3">UTEX 1602</strain>
    </source>
</reference>
<dbReference type="STRING" id="3076.A0A2P6TMB5"/>
<evidence type="ECO:0000313" key="3">
    <source>
        <dbReference type="Proteomes" id="UP000239899"/>
    </source>
</evidence>
<name>A0A2P6TMB5_CHLSO</name>
<comment type="caution">
    <text evidence="2">The sequence shown here is derived from an EMBL/GenBank/DDBJ whole genome shotgun (WGS) entry which is preliminary data.</text>
</comment>
<dbReference type="Gene3D" id="3.40.50.720">
    <property type="entry name" value="NAD(P)-binding Rossmann-like Domain"/>
    <property type="match status" value="1"/>
</dbReference>
<organism evidence="2 3">
    <name type="scientific">Chlorella sorokiniana</name>
    <name type="common">Freshwater green alga</name>
    <dbReference type="NCBI Taxonomy" id="3076"/>
    <lineage>
        <taxon>Eukaryota</taxon>
        <taxon>Viridiplantae</taxon>
        <taxon>Chlorophyta</taxon>
        <taxon>core chlorophytes</taxon>
        <taxon>Trebouxiophyceae</taxon>
        <taxon>Chlorellales</taxon>
        <taxon>Chlorellaceae</taxon>
        <taxon>Chlorella clade</taxon>
        <taxon>Chlorella</taxon>
    </lineage>
</organism>
<evidence type="ECO:0000259" key="1">
    <source>
        <dbReference type="Pfam" id="PF04321"/>
    </source>
</evidence>
<feature type="domain" description="RmlD-like substrate binding" evidence="1">
    <location>
        <begin position="10"/>
        <end position="227"/>
    </location>
</feature>
<dbReference type="Proteomes" id="UP000239899">
    <property type="component" value="Unassembled WGS sequence"/>
</dbReference>